<reference evidence="2 3" key="1">
    <citation type="submission" date="2020-02" db="EMBL/GenBank/DDBJ databases">
        <authorList>
            <person name="Ferguson B K."/>
        </authorList>
    </citation>
    <scope>NUCLEOTIDE SEQUENCE [LARGE SCALE GENOMIC DNA]</scope>
</reference>
<organism evidence="2 3">
    <name type="scientific">Nesidiocoris tenuis</name>
    <dbReference type="NCBI Taxonomy" id="355587"/>
    <lineage>
        <taxon>Eukaryota</taxon>
        <taxon>Metazoa</taxon>
        <taxon>Ecdysozoa</taxon>
        <taxon>Arthropoda</taxon>
        <taxon>Hexapoda</taxon>
        <taxon>Insecta</taxon>
        <taxon>Pterygota</taxon>
        <taxon>Neoptera</taxon>
        <taxon>Paraneoptera</taxon>
        <taxon>Hemiptera</taxon>
        <taxon>Heteroptera</taxon>
        <taxon>Panheteroptera</taxon>
        <taxon>Cimicomorpha</taxon>
        <taxon>Miridae</taxon>
        <taxon>Dicyphina</taxon>
        <taxon>Nesidiocoris</taxon>
    </lineage>
</organism>
<dbReference type="AlphaFoldDB" id="A0A6H5HKH9"/>
<gene>
    <name evidence="2" type="ORF">NTEN_LOCUS21318</name>
</gene>
<dbReference type="Proteomes" id="UP000479000">
    <property type="component" value="Unassembled WGS sequence"/>
</dbReference>
<protein>
    <submittedName>
        <fullName evidence="2">Uncharacterized protein</fullName>
    </submittedName>
</protein>
<evidence type="ECO:0000313" key="2">
    <source>
        <dbReference type="EMBL" id="CAB0017286.1"/>
    </source>
</evidence>
<feature type="compositionally biased region" description="Basic and acidic residues" evidence="1">
    <location>
        <begin position="44"/>
        <end position="58"/>
    </location>
</feature>
<name>A0A6H5HKH9_9HEMI</name>
<accession>A0A6H5HKH9</accession>
<proteinExistence type="predicted"/>
<feature type="non-terminal residue" evidence="2">
    <location>
        <position position="69"/>
    </location>
</feature>
<evidence type="ECO:0000313" key="3">
    <source>
        <dbReference type="Proteomes" id="UP000479000"/>
    </source>
</evidence>
<dbReference type="EMBL" id="CADCXU010031116">
    <property type="protein sequence ID" value="CAB0017286.1"/>
    <property type="molecule type" value="Genomic_DNA"/>
</dbReference>
<sequence length="69" mass="8247">MVVHQLRNIPTLRTSSVLLWQRRCFRRRIYFIVIFKDTAPEDETTQRMEMRQEDDGVDHLGQGPAIRAF</sequence>
<evidence type="ECO:0000256" key="1">
    <source>
        <dbReference type="SAM" id="MobiDB-lite"/>
    </source>
</evidence>
<feature type="region of interest" description="Disordered" evidence="1">
    <location>
        <begin position="43"/>
        <end position="69"/>
    </location>
</feature>
<keyword evidence="3" id="KW-1185">Reference proteome</keyword>